<accession>A0A2W5TL33</accession>
<organism evidence="1 2">
    <name type="scientific">Archangium gephyra</name>
    <dbReference type="NCBI Taxonomy" id="48"/>
    <lineage>
        <taxon>Bacteria</taxon>
        <taxon>Pseudomonadati</taxon>
        <taxon>Myxococcota</taxon>
        <taxon>Myxococcia</taxon>
        <taxon>Myxococcales</taxon>
        <taxon>Cystobacterineae</taxon>
        <taxon>Archangiaceae</taxon>
        <taxon>Archangium</taxon>
    </lineage>
</organism>
<name>A0A2W5TL33_9BACT</name>
<gene>
    <name evidence="1" type="ORF">DI536_12105</name>
</gene>
<sequence length="207" mass="22187">MLRSLPLVALLFVTGCKKDKDGEFWKWVGAHVTELKLVKTGDEPVVDELSAELGKAAPGLVFELGVGTDPFEFIISADGMKDRFDDVKRLTGAAPAIAGLKVIAFRPRKEIDGFEMHLGDLKLAADEVKYLGSAEKDGKLSLDLYIDGYSATTEDAVKRAGFVLLDSAIGEFDMETRIGGIEFHGAPAPAGAKPLPALPAELDALKK</sequence>
<dbReference type="Proteomes" id="UP000249061">
    <property type="component" value="Unassembled WGS sequence"/>
</dbReference>
<evidence type="ECO:0000313" key="2">
    <source>
        <dbReference type="Proteomes" id="UP000249061"/>
    </source>
</evidence>
<evidence type="ECO:0000313" key="1">
    <source>
        <dbReference type="EMBL" id="PZR13496.1"/>
    </source>
</evidence>
<proteinExistence type="predicted"/>
<dbReference type="EMBL" id="QFQP01000009">
    <property type="protein sequence ID" value="PZR13496.1"/>
    <property type="molecule type" value="Genomic_DNA"/>
</dbReference>
<dbReference type="AlphaFoldDB" id="A0A2W5TL33"/>
<reference evidence="1 2" key="1">
    <citation type="submission" date="2017-08" db="EMBL/GenBank/DDBJ databases">
        <title>Infants hospitalized years apart are colonized by the same room-sourced microbial strains.</title>
        <authorList>
            <person name="Brooks B."/>
            <person name="Olm M.R."/>
            <person name="Firek B.A."/>
            <person name="Baker R."/>
            <person name="Thomas B.C."/>
            <person name="Morowitz M.J."/>
            <person name="Banfield J.F."/>
        </authorList>
    </citation>
    <scope>NUCLEOTIDE SEQUENCE [LARGE SCALE GENOMIC DNA]</scope>
    <source>
        <strain evidence="1">S2_003_000_R2_14</strain>
    </source>
</reference>
<dbReference type="PROSITE" id="PS51257">
    <property type="entry name" value="PROKAR_LIPOPROTEIN"/>
    <property type="match status" value="1"/>
</dbReference>
<evidence type="ECO:0008006" key="3">
    <source>
        <dbReference type="Google" id="ProtNLM"/>
    </source>
</evidence>
<protein>
    <recommendedName>
        <fullName evidence="3">Lipoprotein</fullName>
    </recommendedName>
</protein>
<comment type="caution">
    <text evidence="1">The sequence shown here is derived from an EMBL/GenBank/DDBJ whole genome shotgun (WGS) entry which is preliminary data.</text>
</comment>